<evidence type="ECO:0000313" key="2">
    <source>
        <dbReference type="EMBL" id="GAB18845.1"/>
    </source>
</evidence>
<dbReference type="OrthoDB" id="4371734at2"/>
<dbReference type="eggNOG" id="ENOG502ZQZE">
    <property type="taxonomic scope" value="Bacteria"/>
</dbReference>
<name>H0R194_9ACTN</name>
<dbReference type="EMBL" id="BAEH01000067">
    <property type="protein sequence ID" value="GAB18845.1"/>
    <property type="molecule type" value="Genomic_DNA"/>
</dbReference>
<dbReference type="PROSITE" id="PS51257">
    <property type="entry name" value="PROKAR_LIPOPROTEIN"/>
    <property type="match status" value="1"/>
</dbReference>
<evidence type="ECO:0008006" key="4">
    <source>
        <dbReference type="Google" id="ProtNLM"/>
    </source>
</evidence>
<dbReference type="AlphaFoldDB" id="H0R194"/>
<dbReference type="Proteomes" id="UP000035034">
    <property type="component" value="Unassembled WGS sequence"/>
</dbReference>
<protein>
    <recommendedName>
        <fullName evidence="4">DUF3298 domain-containing protein</fullName>
    </recommendedName>
</protein>
<accession>H0R194</accession>
<reference evidence="2 3" key="1">
    <citation type="submission" date="2011-12" db="EMBL/GenBank/DDBJ databases">
        <title>Whole genome shotgun sequence of Gordonia effusa NBRC 100432.</title>
        <authorList>
            <person name="Yoshida I."/>
            <person name="Takarada H."/>
            <person name="Hosoyama A."/>
            <person name="Tsuchikane K."/>
            <person name="Katsumata H."/>
            <person name="Yamazaki S."/>
            <person name="Fujita N."/>
        </authorList>
    </citation>
    <scope>NUCLEOTIDE SEQUENCE [LARGE SCALE GENOMIC DNA]</scope>
    <source>
        <strain evidence="2 3">NBRC 100432</strain>
    </source>
</reference>
<gene>
    <name evidence="2" type="ORF">GOEFS_067_00010</name>
</gene>
<dbReference type="RefSeq" id="WP_007318181.1">
    <property type="nucleotide sequence ID" value="NZ_BAEH01000067.1"/>
</dbReference>
<organism evidence="2 3">
    <name type="scientific">Gordonia effusa NBRC 100432</name>
    <dbReference type="NCBI Taxonomy" id="1077974"/>
    <lineage>
        <taxon>Bacteria</taxon>
        <taxon>Bacillati</taxon>
        <taxon>Actinomycetota</taxon>
        <taxon>Actinomycetes</taxon>
        <taxon>Mycobacteriales</taxon>
        <taxon>Gordoniaceae</taxon>
        <taxon>Gordonia</taxon>
    </lineage>
</organism>
<proteinExistence type="predicted"/>
<keyword evidence="3" id="KW-1185">Reference proteome</keyword>
<feature type="region of interest" description="Disordered" evidence="1">
    <location>
        <begin position="32"/>
        <end position="64"/>
    </location>
</feature>
<dbReference type="STRING" id="1077974.GOEFS_067_00010"/>
<feature type="compositionally biased region" description="Low complexity" evidence="1">
    <location>
        <begin position="33"/>
        <end position="64"/>
    </location>
</feature>
<evidence type="ECO:0000256" key="1">
    <source>
        <dbReference type="SAM" id="MobiDB-lite"/>
    </source>
</evidence>
<evidence type="ECO:0000313" key="3">
    <source>
        <dbReference type="Proteomes" id="UP000035034"/>
    </source>
</evidence>
<comment type="caution">
    <text evidence="2">The sequence shown here is derived from an EMBL/GenBank/DDBJ whole genome shotgun (WGS) entry which is preliminary data.</text>
</comment>
<sequence>MLVGVERNRPRAHLLVGLMIAGALGLTSCTGDPAGPTSTSTAPRTTSVYASSSASSSVAQSTSNTAGYRPGVIRRAGSIGNARYDVSVPQVSGGNPRIAALFNQSATAVSHDFVSGLAKSRAVTTIQDSDLGSTESTRVATITDRVIAGVSIYLWYTKGTAHPNFGLSTVVVDVARARPIQRDELFSDPAGAKSRLAQLAAAHDRTGRLSRSLSIATVPEWVPTVDGLRVYISVSHAAGDFVPVTIPWSEIRSEIAPDLHETLGAE</sequence>